<dbReference type="CDD" id="cd13117">
    <property type="entry name" value="POLO_box_2"/>
    <property type="match status" value="1"/>
</dbReference>
<feature type="domain" description="POLO box" evidence="16">
    <location>
        <begin position="537"/>
        <end position="615"/>
    </location>
</feature>
<dbReference type="GO" id="GO:0000776">
    <property type="term" value="C:kinetochore"/>
    <property type="evidence" value="ECO:0007669"/>
    <property type="project" value="TreeGrafter"/>
</dbReference>
<evidence type="ECO:0000259" key="16">
    <source>
        <dbReference type="PROSITE" id="PS50078"/>
    </source>
</evidence>
<dbReference type="GO" id="GO:0005524">
    <property type="term" value="F:ATP binding"/>
    <property type="evidence" value="ECO:0007669"/>
    <property type="project" value="UniProtKB-UniRule"/>
</dbReference>
<feature type="region of interest" description="Disordered" evidence="14">
    <location>
        <begin position="1"/>
        <end position="119"/>
    </location>
</feature>
<dbReference type="PROSITE" id="PS00108">
    <property type="entry name" value="PROTEIN_KINASE_ST"/>
    <property type="match status" value="1"/>
</dbReference>
<dbReference type="Gene3D" id="3.30.1120.30">
    <property type="entry name" value="POLO box domain"/>
    <property type="match status" value="2"/>
</dbReference>
<keyword evidence="6 12" id="KW-0547">Nucleotide-binding</keyword>
<dbReference type="SUPFAM" id="SSF56112">
    <property type="entry name" value="Protein kinase-like (PK-like)"/>
    <property type="match status" value="1"/>
</dbReference>
<comment type="catalytic activity">
    <reaction evidence="11">
        <text>L-seryl-[protein] + ATP = O-phospho-L-seryl-[protein] + ADP + H(+)</text>
        <dbReference type="Rhea" id="RHEA:17989"/>
        <dbReference type="Rhea" id="RHEA-COMP:9863"/>
        <dbReference type="Rhea" id="RHEA-COMP:11604"/>
        <dbReference type="ChEBI" id="CHEBI:15378"/>
        <dbReference type="ChEBI" id="CHEBI:29999"/>
        <dbReference type="ChEBI" id="CHEBI:30616"/>
        <dbReference type="ChEBI" id="CHEBI:83421"/>
        <dbReference type="ChEBI" id="CHEBI:456216"/>
        <dbReference type="EC" id="2.7.11.21"/>
    </reaction>
</comment>
<dbReference type="Gene3D" id="1.10.510.10">
    <property type="entry name" value="Transferase(Phosphotransferase) domain 1"/>
    <property type="match status" value="1"/>
</dbReference>
<name>A0A433TM00_ELYCH</name>
<dbReference type="GO" id="GO:0007052">
    <property type="term" value="P:mitotic spindle organization"/>
    <property type="evidence" value="ECO:0007669"/>
    <property type="project" value="TreeGrafter"/>
</dbReference>
<evidence type="ECO:0000256" key="14">
    <source>
        <dbReference type="SAM" id="MobiDB-lite"/>
    </source>
</evidence>
<evidence type="ECO:0000256" key="10">
    <source>
        <dbReference type="ARBA" id="ARBA00047802"/>
    </source>
</evidence>
<feature type="domain" description="Protein kinase" evidence="15">
    <location>
        <begin position="140"/>
        <end position="392"/>
    </location>
</feature>
<evidence type="ECO:0000313" key="18">
    <source>
        <dbReference type="Proteomes" id="UP000271974"/>
    </source>
</evidence>
<dbReference type="Pfam" id="PF00069">
    <property type="entry name" value="Pkinase"/>
    <property type="match status" value="1"/>
</dbReference>
<dbReference type="FunFam" id="3.30.200.20:FF:000091">
    <property type="entry name" value="Serine/threonine-protein kinase PLK"/>
    <property type="match status" value="1"/>
</dbReference>
<evidence type="ECO:0000313" key="17">
    <source>
        <dbReference type="EMBL" id="RUS82584.1"/>
    </source>
</evidence>
<evidence type="ECO:0000256" key="5">
    <source>
        <dbReference type="ARBA" id="ARBA00022737"/>
    </source>
</evidence>
<dbReference type="InterPro" id="IPR008271">
    <property type="entry name" value="Ser/Thr_kinase_AS"/>
</dbReference>
<feature type="domain" description="POLO box" evidence="16">
    <location>
        <begin position="639"/>
        <end position="723"/>
    </location>
</feature>
<evidence type="ECO:0000256" key="12">
    <source>
        <dbReference type="PROSITE-ProRule" id="PRU10141"/>
    </source>
</evidence>
<dbReference type="PROSITE" id="PS00107">
    <property type="entry name" value="PROTEIN_KINASE_ATP"/>
    <property type="match status" value="1"/>
</dbReference>
<comment type="similarity">
    <text evidence="13">Belongs to the protein kinase superfamily. Ser/Thr protein kinase family. CDC5/Polo subfamily.</text>
</comment>
<dbReference type="CDD" id="cd14099">
    <property type="entry name" value="STKc_PLK"/>
    <property type="match status" value="1"/>
</dbReference>
<evidence type="ECO:0000256" key="7">
    <source>
        <dbReference type="ARBA" id="ARBA00022777"/>
    </source>
</evidence>
<dbReference type="GO" id="GO:0106310">
    <property type="term" value="F:protein serine kinase activity"/>
    <property type="evidence" value="ECO:0007669"/>
    <property type="project" value="RHEA"/>
</dbReference>
<gene>
    <name evidence="17" type="ORF">EGW08_009658</name>
</gene>
<dbReference type="PROSITE" id="PS50078">
    <property type="entry name" value="POLO_BOX"/>
    <property type="match status" value="2"/>
</dbReference>
<dbReference type="SMART" id="SM00220">
    <property type="entry name" value="S_TKc"/>
    <property type="match status" value="1"/>
</dbReference>
<comment type="catalytic activity">
    <reaction evidence="10 13">
        <text>L-threonyl-[protein] + ATP = O-phospho-L-threonyl-[protein] + ADP + H(+)</text>
        <dbReference type="Rhea" id="RHEA:46608"/>
        <dbReference type="Rhea" id="RHEA-COMP:11060"/>
        <dbReference type="Rhea" id="RHEA-COMP:11605"/>
        <dbReference type="ChEBI" id="CHEBI:15378"/>
        <dbReference type="ChEBI" id="CHEBI:30013"/>
        <dbReference type="ChEBI" id="CHEBI:30616"/>
        <dbReference type="ChEBI" id="CHEBI:61977"/>
        <dbReference type="ChEBI" id="CHEBI:456216"/>
        <dbReference type="EC" id="2.7.11.21"/>
    </reaction>
</comment>
<dbReference type="GO" id="GO:0004674">
    <property type="term" value="F:protein serine/threonine kinase activity"/>
    <property type="evidence" value="ECO:0007669"/>
    <property type="project" value="UniProtKB-KW"/>
</dbReference>
<comment type="caution">
    <text evidence="17">The sequence shown here is derived from an EMBL/GenBank/DDBJ whole genome shotgun (WGS) entry which is preliminary data.</text>
</comment>
<feature type="compositionally biased region" description="Polar residues" evidence="14">
    <location>
        <begin position="18"/>
        <end position="33"/>
    </location>
</feature>
<dbReference type="InterPro" id="IPR033695">
    <property type="entry name" value="POLO_box_2"/>
</dbReference>
<keyword evidence="9" id="KW-0206">Cytoskeleton</keyword>
<dbReference type="InterPro" id="IPR011009">
    <property type="entry name" value="Kinase-like_dom_sf"/>
</dbReference>
<dbReference type="CDD" id="cd13118">
    <property type="entry name" value="POLO_box_1"/>
    <property type="match status" value="1"/>
</dbReference>
<evidence type="ECO:0000256" key="4">
    <source>
        <dbReference type="ARBA" id="ARBA00022679"/>
    </source>
</evidence>
<organism evidence="17 18">
    <name type="scientific">Elysia chlorotica</name>
    <name type="common">Eastern emerald elysia</name>
    <name type="synonym">Sea slug</name>
    <dbReference type="NCBI Taxonomy" id="188477"/>
    <lineage>
        <taxon>Eukaryota</taxon>
        <taxon>Metazoa</taxon>
        <taxon>Spiralia</taxon>
        <taxon>Lophotrochozoa</taxon>
        <taxon>Mollusca</taxon>
        <taxon>Gastropoda</taxon>
        <taxon>Heterobranchia</taxon>
        <taxon>Euthyneura</taxon>
        <taxon>Panpulmonata</taxon>
        <taxon>Sacoglossa</taxon>
        <taxon>Placobranchoidea</taxon>
        <taxon>Plakobranchidae</taxon>
        <taxon>Elysia</taxon>
    </lineage>
</organism>
<reference evidence="17 18" key="1">
    <citation type="submission" date="2019-01" db="EMBL/GenBank/DDBJ databases">
        <title>A draft genome assembly of the solar-powered sea slug Elysia chlorotica.</title>
        <authorList>
            <person name="Cai H."/>
            <person name="Li Q."/>
            <person name="Fang X."/>
            <person name="Li J."/>
            <person name="Curtis N.E."/>
            <person name="Altenburger A."/>
            <person name="Shibata T."/>
            <person name="Feng M."/>
            <person name="Maeda T."/>
            <person name="Schwartz J.A."/>
            <person name="Shigenobu S."/>
            <person name="Lundholm N."/>
            <person name="Nishiyama T."/>
            <person name="Yang H."/>
            <person name="Hasebe M."/>
            <person name="Li S."/>
            <person name="Pierce S.K."/>
            <person name="Wang J."/>
        </authorList>
    </citation>
    <scope>NUCLEOTIDE SEQUENCE [LARGE SCALE GENOMIC DNA]</scope>
    <source>
        <strain evidence="17">EC2010</strain>
        <tissue evidence="17">Whole organism of an adult</tissue>
    </source>
</reference>
<dbReference type="EMBL" id="RQTK01000280">
    <property type="protein sequence ID" value="RUS82584.1"/>
    <property type="molecule type" value="Genomic_DNA"/>
</dbReference>
<dbReference type="EC" id="2.7.11.21" evidence="13"/>
<dbReference type="InterPro" id="IPR033701">
    <property type="entry name" value="POLO_box_1"/>
</dbReference>
<feature type="compositionally biased region" description="Low complexity" evidence="14">
    <location>
        <begin position="57"/>
        <end position="95"/>
    </location>
</feature>
<dbReference type="SUPFAM" id="SSF82615">
    <property type="entry name" value="Polo-box domain"/>
    <property type="match status" value="2"/>
</dbReference>
<dbReference type="GO" id="GO:0000922">
    <property type="term" value="C:spindle pole"/>
    <property type="evidence" value="ECO:0007669"/>
    <property type="project" value="TreeGrafter"/>
</dbReference>
<dbReference type="FunFam" id="3.30.1120.30:FF:000001">
    <property type="entry name" value="Serine/threonine-protein kinase PLK"/>
    <property type="match status" value="1"/>
</dbReference>
<dbReference type="PANTHER" id="PTHR24345">
    <property type="entry name" value="SERINE/THREONINE-PROTEIN KINASE PLK"/>
    <property type="match status" value="1"/>
</dbReference>
<evidence type="ECO:0000256" key="8">
    <source>
        <dbReference type="ARBA" id="ARBA00022840"/>
    </source>
</evidence>
<dbReference type="AlphaFoldDB" id="A0A433TM00"/>
<comment type="subcellular location">
    <subcellularLocation>
        <location evidence="1">Cytoplasm</location>
        <location evidence="1">Cytoskeleton</location>
        <location evidence="1">Microtubule organizing center</location>
        <location evidence="1">Centrosome</location>
    </subcellularLocation>
</comment>
<keyword evidence="8 12" id="KW-0067">ATP-binding</keyword>
<dbReference type="PANTHER" id="PTHR24345:SF0">
    <property type="entry name" value="CELL CYCLE SERINE_THREONINE-PROTEIN KINASE CDC5_MSD2"/>
    <property type="match status" value="1"/>
</dbReference>
<evidence type="ECO:0000256" key="9">
    <source>
        <dbReference type="ARBA" id="ARBA00023212"/>
    </source>
</evidence>
<keyword evidence="4 13" id="KW-0808">Transferase</keyword>
<dbReference type="InterPro" id="IPR017441">
    <property type="entry name" value="Protein_kinase_ATP_BS"/>
</dbReference>
<evidence type="ECO:0000259" key="15">
    <source>
        <dbReference type="PROSITE" id="PS50011"/>
    </source>
</evidence>
<sequence length="729" mass="82124">MSVEVLVPKPAPTIQAAPKSNSSVANTGSSGNNRMKEHLGRPVTHAGGRSSNGGGHHQYQYQPGQQAQYHPQLRASQQQQQQQQYSNHQQLYGQQPQHDPNVRSTPDINGHSQHANSSTDIQQHFDHTHIIYDNTTDTTYLRGRLLGKGGFARCYEILNLTTNKIYAGKIISKTRIAKPHQKQKILREVQLQKHLKHRHVVEFNSYFEDDSNVYIILENCSRKSLVHVLKHRKCLTEPEVRYYLRQLVDGVDYIHSNRIIHRDLKLGNMLLNAEMDLKLADFGLATRVDFAGEKKMTVCGTPNYIAPEVLQKKGHSFEADIWAVGCITYALLVGRPPFETTTLKETYLRITENNYTLPPPLSSAAKNLIRRCLNPEPTKRPSLQDILSDEFFTCGYLPRTLSPTCCSSPPKFPSYSRYNGTSFLTLNKQILNILPRPMSYAAPASDAVVNANNKGIIEPRVDPRSPSADPMGRLGNALSQMQLDSRSENLLEEKELEVRYGKTKSAAALLGVLGTCLEHMPKAYNANPSPLPVEITWVTKWVDYSNKYGFGFQLSSEALGVLFNDTSRIIMAPDGRSIQYYDVTGKLFAFTTDCVPEELERKTTLLQYFARYMDEHLIQGGDLEYSSNSDVVSWSGALFLKKWFRTAKAIVLYLSDGTLQVNFFDDHTKLILSSVKGDYMVTYIDPERVARTYGMAHILQDGCTSDIGERMTFARSMLKNLVDIEGADI</sequence>
<evidence type="ECO:0000256" key="2">
    <source>
        <dbReference type="ARBA" id="ARBA00022490"/>
    </source>
</evidence>
<feature type="compositionally biased region" description="Polar residues" evidence="14">
    <location>
        <begin position="96"/>
        <end position="119"/>
    </location>
</feature>
<dbReference type="GO" id="GO:0005813">
    <property type="term" value="C:centrosome"/>
    <property type="evidence" value="ECO:0007669"/>
    <property type="project" value="UniProtKB-SubCell"/>
</dbReference>
<dbReference type="InterPro" id="IPR000959">
    <property type="entry name" value="POLO_box_dom"/>
</dbReference>
<evidence type="ECO:0000256" key="3">
    <source>
        <dbReference type="ARBA" id="ARBA00022527"/>
    </source>
</evidence>
<evidence type="ECO:0000256" key="6">
    <source>
        <dbReference type="ARBA" id="ARBA00022741"/>
    </source>
</evidence>
<dbReference type="STRING" id="188477.A0A433TM00"/>
<dbReference type="Gene3D" id="3.30.200.20">
    <property type="entry name" value="Phosphorylase Kinase, domain 1"/>
    <property type="match status" value="1"/>
</dbReference>
<dbReference type="Proteomes" id="UP000271974">
    <property type="component" value="Unassembled WGS sequence"/>
</dbReference>
<keyword evidence="2" id="KW-0963">Cytoplasm</keyword>
<dbReference type="GO" id="GO:0005737">
    <property type="term" value="C:cytoplasm"/>
    <property type="evidence" value="ECO:0007669"/>
    <property type="project" value="TreeGrafter"/>
</dbReference>
<evidence type="ECO:0000256" key="1">
    <source>
        <dbReference type="ARBA" id="ARBA00004300"/>
    </source>
</evidence>
<keyword evidence="18" id="KW-1185">Reference proteome</keyword>
<dbReference type="PROSITE" id="PS50011">
    <property type="entry name" value="PROTEIN_KINASE_DOM"/>
    <property type="match status" value="1"/>
</dbReference>
<dbReference type="OrthoDB" id="408964at2759"/>
<protein>
    <recommendedName>
        <fullName evidence="13">Serine/threonine-protein kinase PLK</fullName>
        <ecNumber evidence="13">2.7.11.21</ecNumber>
    </recommendedName>
    <alternativeName>
        <fullName evidence="13">Polo-like kinase</fullName>
    </alternativeName>
</protein>
<dbReference type="GO" id="GO:0005634">
    <property type="term" value="C:nucleus"/>
    <property type="evidence" value="ECO:0007669"/>
    <property type="project" value="TreeGrafter"/>
</dbReference>
<keyword evidence="5" id="KW-0677">Repeat</keyword>
<evidence type="ECO:0000256" key="11">
    <source>
        <dbReference type="ARBA" id="ARBA00048347"/>
    </source>
</evidence>
<feature type="binding site" evidence="12">
    <location>
        <position position="178"/>
    </location>
    <ligand>
        <name>ATP</name>
        <dbReference type="ChEBI" id="CHEBI:30616"/>
    </ligand>
</feature>
<proteinExistence type="inferred from homology"/>
<dbReference type="Pfam" id="PF00659">
    <property type="entry name" value="POLO_box"/>
    <property type="match status" value="2"/>
</dbReference>
<keyword evidence="3 13" id="KW-0723">Serine/threonine-protein kinase</keyword>
<evidence type="ECO:0000256" key="13">
    <source>
        <dbReference type="RuleBase" id="RU361162"/>
    </source>
</evidence>
<keyword evidence="7 13" id="KW-0418">Kinase</keyword>
<dbReference type="InterPro" id="IPR036947">
    <property type="entry name" value="POLO_box_dom_sf"/>
</dbReference>
<accession>A0A433TM00</accession>
<dbReference type="FunFam" id="1.10.510.10:FF:001887">
    <property type="entry name" value="Uncharacterized protein"/>
    <property type="match status" value="1"/>
</dbReference>
<dbReference type="InterPro" id="IPR000719">
    <property type="entry name" value="Prot_kinase_dom"/>
</dbReference>